<reference evidence="3" key="1">
    <citation type="journal article" date="2019" name="J. Bacteriol.">
        <title>A Mutagenic Screen Identifies a TonB-Dependent Receptor Required for the Lanthanide Metal Switch in the Type I Methanotroph 'Methylotuvimicrobium buryatense' 5GB1C.</title>
        <authorList>
            <person name="Groom J.D."/>
            <person name="Ford S.M."/>
            <person name="Pesesky M.W."/>
            <person name="Lidstrom M.E."/>
        </authorList>
    </citation>
    <scope>NUCLEOTIDE SEQUENCE [LARGE SCALE GENOMIC DNA]</scope>
    <source>
        <strain evidence="3">5GB1C</strain>
    </source>
</reference>
<sequence length="64" mass="7128">MAEAQEKDTFWLWIGALILGTVIGVFLLKGRETEHLESKAVGQSEAQVQAAEQRRKAAKNVFVE</sequence>
<accession>A0A4P9UQJ5</accession>
<keyword evidence="1" id="KW-1133">Transmembrane helix</keyword>
<dbReference type="AlphaFoldDB" id="A0A4P9UQJ5"/>
<dbReference type="OrthoDB" id="5572969at2"/>
<gene>
    <name evidence="2" type="ORF">EQU24_16200</name>
</gene>
<dbReference type="Proteomes" id="UP000305881">
    <property type="component" value="Chromosome"/>
</dbReference>
<keyword evidence="1" id="KW-0472">Membrane</keyword>
<keyword evidence="3" id="KW-1185">Reference proteome</keyword>
<proteinExistence type="predicted"/>
<dbReference type="EMBL" id="CP035467">
    <property type="protein sequence ID" value="QCW83607.1"/>
    <property type="molecule type" value="Genomic_DNA"/>
</dbReference>
<dbReference type="KEGG" id="mbur:EQU24_16200"/>
<organism evidence="2 3">
    <name type="scientific">Methylotuvimicrobium buryatense</name>
    <name type="common">Methylomicrobium buryatense</name>
    <dbReference type="NCBI Taxonomy" id="95641"/>
    <lineage>
        <taxon>Bacteria</taxon>
        <taxon>Pseudomonadati</taxon>
        <taxon>Pseudomonadota</taxon>
        <taxon>Gammaproteobacteria</taxon>
        <taxon>Methylococcales</taxon>
        <taxon>Methylococcaceae</taxon>
        <taxon>Methylotuvimicrobium</taxon>
    </lineage>
</organism>
<evidence type="ECO:0000313" key="2">
    <source>
        <dbReference type="EMBL" id="QCW83607.1"/>
    </source>
</evidence>
<evidence type="ECO:0000313" key="3">
    <source>
        <dbReference type="Proteomes" id="UP000305881"/>
    </source>
</evidence>
<feature type="transmembrane region" description="Helical" evidence="1">
    <location>
        <begin position="12"/>
        <end position="28"/>
    </location>
</feature>
<keyword evidence="1" id="KW-0812">Transmembrane</keyword>
<protein>
    <submittedName>
        <fullName evidence="2">Uncharacterized protein</fullName>
    </submittedName>
</protein>
<dbReference type="RefSeq" id="WP_017842585.1">
    <property type="nucleotide sequence ID" value="NZ_CP035467.1"/>
</dbReference>
<name>A0A4P9UQJ5_METBY</name>
<evidence type="ECO:0000256" key="1">
    <source>
        <dbReference type="SAM" id="Phobius"/>
    </source>
</evidence>